<evidence type="ECO:0000313" key="3">
    <source>
        <dbReference type="Proteomes" id="UP001595867"/>
    </source>
</evidence>
<dbReference type="Proteomes" id="UP001595867">
    <property type="component" value="Unassembled WGS sequence"/>
</dbReference>
<dbReference type="RefSeq" id="WP_378066956.1">
    <property type="nucleotide sequence ID" value="NZ_JBHSBL010000013.1"/>
</dbReference>
<dbReference type="EMBL" id="JBHSBL010000013">
    <property type="protein sequence ID" value="MFC4065909.1"/>
    <property type="molecule type" value="Genomic_DNA"/>
</dbReference>
<feature type="domain" description="DUF397" evidence="1">
    <location>
        <begin position="8"/>
        <end position="64"/>
    </location>
</feature>
<proteinExistence type="predicted"/>
<comment type="caution">
    <text evidence="2">The sequence shown here is derived from an EMBL/GenBank/DDBJ whole genome shotgun (WGS) entry which is preliminary data.</text>
</comment>
<evidence type="ECO:0000313" key="2">
    <source>
        <dbReference type="EMBL" id="MFC4065909.1"/>
    </source>
</evidence>
<sequence length="70" mass="7496">MNVDLSGAQWRKSARSAGSGECVEVALDLPHAPGHVAVRHSKRPDAAVITYTDAEWTAFTGGVRDGEFDK</sequence>
<evidence type="ECO:0000259" key="1">
    <source>
        <dbReference type="Pfam" id="PF04149"/>
    </source>
</evidence>
<keyword evidence="3" id="KW-1185">Reference proteome</keyword>
<dbReference type="InterPro" id="IPR007278">
    <property type="entry name" value="DUF397"/>
</dbReference>
<organism evidence="2 3">
    <name type="scientific">Actinoplanes subglobosus</name>
    <dbReference type="NCBI Taxonomy" id="1547892"/>
    <lineage>
        <taxon>Bacteria</taxon>
        <taxon>Bacillati</taxon>
        <taxon>Actinomycetota</taxon>
        <taxon>Actinomycetes</taxon>
        <taxon>Micromonosporales</taxon>
        <taxon>Micromonosporaceae</taxon>
        <taxon>Actinoplanes</taxon>
    </lineage>
</organism>
<protein>
    <submittedName>
        <fullName evidence="2">DUF397 domain-containing protein</fullName>
    </submittedName>
</protein>
<gene>
    <name evidence="2" type="ORF">ACFO0C_13285</name>
</gene>
<reference evidence="3" key="1">
    <citation type="journal article" date="2019" name="Int. J. Syst. Evol. Microbiol.">
        <title>The Global Catalogue of Microorganisms (GCM) 10K type strain sequencing project: providing services to taxonomists for standard genome sequencing and annotation.</title>
        <authorList>
            <consortium name="The Broad Institute Genomics Platform"/>
            <consortium name="The Broad Institute Genome Sequencing Center for Infectious Disease"/>
            <person name="Wu L."/>
            <person name="Ma J."/>
        </authorList>
    </citation>
    <scope>NUCLEOTIDE SEQUENCE [LARGE SCALE GENOMIC DNA]</scope>
    <source>
        <strain evidence="3">TBRC 5832</strain>
    </source>
</reference>
<name>A0ABV8INX0_9ACTN</name>
<dbReference type="Pfam" id="PF04149">
    <property type="entry name" value="DUF397"/>
    <property type="match status" value="1"/>
</dbReference>
<accession>A0ABV8INX0</accession>